<dbReference type="PROSITE" id="PS51724">
    <property type="entry name" value="SPOR"/>
    <property type="match status" value="1"/>
</dbReference>
<dbReference type="EMBL" id="SHMQ01000019">
    <property type="protein sequence ID" value="RZV38396.1"/>
    <property type="molecule type" value="Genomic_DNA"/>
</dbReference>
<proteinExistence type="predicted"/>
<evidence type="ECO:0000259" key="2">
    <source>
        <dbReference type="PROSITE" id="PS51724"/>
    </source>
</evidence>
<gene>
    <name evidence="3" type="ORF">EVJ48_07040</name>
</gene>
<dbReference type="AlphaFoldDB" id="A0A520XB55"/>
<comment type="caution">
    <text evidence="3">The sequence shown here is derived from an EMBL/GenBank/DDBJ whole genome shotgun (WGS) entry which is preliminary data.</text>
</comment>
<feature type="domain" description="SPOR" evidence="2">
    <location>
        <begin position="144"/>
        <end position="227"/>
    </location>
</feature>
<feature type="transmembrane region" description="Helical" evidence="1">
    <location>
        <begin position="7"/>
        <end position="28"/>
    </location>
</feature>
<organism evidence="3 4">
    <name type="scientific">Candidatus Acidulodesulfobacterium acidiphilum</name>
    <dbReference type="NCBI Taxonomy" id="2597224"/>
    <lineage>
        <taxon>Bacteria</taxon>
        <taxon>Deltaproteobacteria</taxon>
        <taxon>Candidatus Acidulodesulfobacterales</taxon>
        <taxon>Candidatus Acidulodesulfobacterium</taxon>
    </lineage>
</organism>
<keyword evidence="1" id="KW-0472">Membrane</keyword>
<dbReference type="Gene3D" id="3.30.70.1070">
    <property type="entry name" value="Sporulation related repeat"/>
    <property type="match status" value="1"/>
</dbReference>
<dbReference type="GO" id="GO:0042834">
    <property type="term" value="F:peptidoglycan binding"/>
    <property type="evidence" value="ECO:0007669"/>
    <property type="project" value="InterPro"/>
</dbReference>
<sequence>MNLKKDKITAVIVFLTVIFIVFVFGLYIGKKFSSKSPKEGIIKESALKKGSGAFFPGSGKTQSGGVAAGSVKNIKFAPISKLSSLKKGKTGKKIKKPAEKIAHEKTAPVKPVVKTKIVYVKKPVYVYKYKYVKVPTSAHAPNPFNSKVYYTIQVAALSKYSQAKAMADKLNAMGFFAYIVPISVSGKSGKAVYQQVRVGKFATEQGAKSVEGVIAQKFKVKPYVIKVD</sequence>
<evidence type="ECO:0000313" key="4">
    <source>
        <dbReference type="Proteomes" id="UP000322454"/>
    </source>
</evidence>
<dbReference type="InterPro" id="IPR007730">
    <property type="entry name" value="SPOR-like_dom"/>
</dbReference>
<evidence type="ECO:0000313" key="3">
    <source>
        <dbReference type="EMBL" id="RZV38396.1"/>
    </source>
</evidence>
<keyword evidence="1" id="KW-1133">Transmembrane helix</keyword>
<dbReference type="SUPFAM" id="SSF110997">
    <property type="entry name" value="Sporulation related repeat"/>
    <property type="match status" value="1"/>
</dbReference>
<protein>
    <submittedName>
        <fullName evidence="3">SPOR domain-containing protein</fullName>
    </submittedName>
</protein>
<evidence type="ECO:0000256" key="1">
    <source>
        <dbReference type="SAM" id="Phobius"/>
    </source>
</evidence>
<name>A0A520XB55_9DELT</name>
<reference evidence="3 4" key="1">
    <citation type="submission" date="2019-01" db="EMBL/GenBank/DDBJ databases">
        <title>Insights into ecological role of a new deltaproteobacterial order Candidatus Sinidesulfobacterales (Sva0485) by metagenomics and metatranscriptomics.</title>
        <authorList>
            <person name="Tan S."/>
            <person name="Liu J."/>
            <person name="Fang Y."/>
            <person name="Hedlund B."/>
            <person name="Lian Z.-H."/>
            <person name="Huang L.-Y."/>
            <person name="Li J.-T."/>
            <person name="Huang L.-N."/>
            <person name="Li W.-J."/>
            <person name="Jiang H.-C."/>
            <person name="Dong H.-L."/>
            <person name="Shu W.-S."/>
        </authorList>
    </citation>
    <scope>NUCLEOTIDE SEQUENCE [LARGE SCALE GENOMIC DNA]</scope>
    <source>
        <strain evidence="3">AP4</strain>
    </source>
</reference>
<accession>A0A520XB55</accession>
<dbReference type="InterPro" id="IPR036680">
    <property type="entry name" value="SPOR-like_sf"/>
</dbReference>
<dbReference type="Pfam" id="PF05036">
    <property type="entry name" value="SPOR"/>
    <property type="match status" value="1"/>
</dbReference>
<keyword evidence="1" id="KW-0812">Transmembrane</keyword>
<dbReference type="Proteomes" id="UP000322454">
    <property type="component" value="Unassembled WGS sequence"/>
</dbReference>